<evidence type="ECO:0000259" key="14">
    <source>
        <dbReference type="Pfam" id="PF25019"/>
    </source>
</evidence>
<evidence type="ECO:0008006" key="18">
    <source>
        <dbReference type="Google" id="ProtNLM"/>
    </source>
</evidence>
<dbReference type="InterPro" id="IPR056789">
    <property type="entry name" value="LRR_R13L1-DRL21"/>
</dbReference>
<comment type="similarity">
    <text evidence="2">Belongs to the protein kinase superfamily. Ser/Thr protein kinase family.</text>
</comment>
<keyword evidence="11" id="KW-0449">Lipoprotein</keyword>
<keyword evidence="10" id="KW-0472">Membrane</keyword>
<dbReference type="InterPro" id="IPR058209">
    <property type="entry name" value="TPR_BSK1_C"/>
</dbReference>
<evidence type="ECO:0000256" key="3">
    <source>
        <dbReference type="ARBA" id="ARBA00022475"/>
    </source>
</evidence>
<evidence type="ECO:0000313" key="17">
    <source>
        <dbReference type="Proteomes" id="UP000306102"/>
    </source>
</evidence>
<dbReference type="GO" id="GO:0004674">
    <property type="term" value="F:protein serine/threonine kinase activity"/>
    <property type="evidence" value="ECO:0007669"/>
    <property type="project" value="UniProtKB-KW"/>
</dbReference>
<keyword evidence="17" id="KW-1185">Reference proteome</keyword>
<evidence type="ECO:0000313" key="16">
    <source>
        <dbReference type="EMBL" id="THG23982.1"/>
    </source>
</evidence>
<dbReference type="InterPro" id="IPR011990">
    <property type="entry name" value="TPR-like_helical_dom_sf"/>
</dbReference>
<evidence type="ECO:0000256" key="10">
    <source>
        <dbReference type="ARBA" id="ARBA00023136"/>
    </source>
</evidence>
<dbReference type="PANTHER" id="PTHR45863">
    <property type="entry name" value="SERINE/THREONINE-PROTEIN KINASE BSK5"/>
    <property type="match status" value="1"/>
</dbReference>
<dbReference type="GO" id="GO:0009742">
    <property type="term" value="P:brassinosteroid mediated signaling pathway"/>
    <property type="evidence" value="ECO:0007669"/>
    <property type="project" value="InterPro"/>
</dbReference>
<dbReference type="Pfam" id="PF25019">
    <property type="entry name" value="LRR_R13L1-DRL21"/>
    <property type="match status" value="1"/>
</dbReference>
<comment type="subcellular location">
    <subcellularLocation>
        <location evidence="1">Cell membrane</location>
        <topology evidence="1">Lipid-anchor</topology>
    </subcellularLocation>
</comment>
<keyword evidence="7" id="KW-0547">Nucleotide-binding</keyword>
<dbReference type="STRING" id="542762.A0A4S4F442"/>
<dbReference type="Pfam" id="PF25575">
    <property type="entry name" value="TPR_BSK1_C"/>
    <property type="match status" value="1"/>
</dbReference>
<feature type="domain" description="Serine/threonine-protein kinase BSK1-like TPR repeats" evidence="15">
    <location>
        <begin position="1216"/>
        <end position="1333"/>
    </location>
</feature>
<evidence type="ECO:0000256" key="7">
    <source>
        <dbReference type="ARBA" id="ARBA00022741"/>
    </source>
</evidence>
<dbReference type="SUPFAM" id="SSF52047">
    <property type="entry name" value="RNI-like"/>
    <property type="match status" value="1"/>
</dbReference>
<protein>
    <recommendedName>
        <fullName evidence="18">Protein kinase domain-containing protein</fullName>
    </recommendedName>
</protein>
<evidence type="ECO:0000256" key="12">
    <source>
        <dbReference type="SAM" id="MobiDB-lite"/>
    </source>
</evidence>
<keyword evidence="3" id="KW-1003">Cell membrane</keyword>
<dbReference type="GO" id="GO:0005524">
    <property type="term" value="F:ATP binding"/>
    <property type="evidence" value="ECO:0007669"/>
    <property type="project" value="UniProtKB-KW"/>
</dbReference>
<keyword evidence="8" id="KW-0418">Kinase</keyword>
<evidence type="ECO:0000256" key="11">
    <source>
        <dbReference type="ARBA" id="ARBA00023288"/>
    </source>
</evidence>
<evidence type="ECO:0000259" key="15">
    <source>
        <dbReference type="Pfam" id="PF25575"/>
    </source>
</evidence>
<feature type="region of interest" description="Disordered" evidence="12">
    <location>
        <begin position="711"/>
        <end position="730"/>
    </location>
</feature>
<gene>
    <name evidence="16" type="ORF">TEA_012954</name>
</gene>
<proteinExistence type="inferred from homology"/>
<dbReference type="SUPFAM" id="SSF48452">
    <property type="entry name" value="TPR-like"/>
    <property type="match status" value="1"/>
</dbReference>
<keyword evidence="6" id="KW-0519">Myristate</keyword>
<dbReference type="SUPFAM" id="SSF52058">
    <property type="entry name" value="L domain-like"/>
    <property type="match status" value="1"/>
</dbReference>
<evidence type="ECO:0000256" key="1">
    <source>
        <dbReference type="ARBA" id="ARBA00004193"/>
    </source>
</evidence>
<sequence length="1363" mass="154455">MHRLDTLHLKSVMEEDGGNDDVEGSRLVMEEDDGNDNVEDGRLMIKDYGQRSFSLPWSNCCLRRCPLLPPPNYRPLKNLKAKPPQPSSSKVWNPIPNFKPKDVIFNFKMTSKIKEINTRLRTSFVRSSQLNLVKIVGTTTPTPKTWQRPESTSLLKEPRVYGREKDRRKIIELLVGGGESSRNKVDVVARDTCFRLDDRLKYQEQCKNIKKARHSSYMQEYLEDYFPTSNVPHNLLPNLLPKLRRLRVLNMSRYYITEVPNSVGDLKHLRYLNLSYSHIKELPESLGSLYNLQTLMLRKCINLEKLPANLGNLIDLRHLDTTNAHSLEEMPLTIGKLVNLHTLSKFIVTKNNGHGIRELGNLIYLRGKLCLSGLQNVVVPLDAREANLNDKKGLDVLSMEWSVNSDDSRDGRVETEVLDMLQPHKNLKELHIKGYLGTGFPTWIGDPLFSNMADLSLDNCVNCASLPPLGQLPSLKKLYIKGMRVLKHVGCEFYGRGGVQPFLLLETLSFELMLEWEDWYTFGDHKEVQPFTHVSELSIKNCPKLVGMLPSDLPCLNKLQISNCPNLCGMMPKDLPCLNNLEISECPQFLVEDSSISLPLLTSIAMNDIPLTSLEAVLEMRSMVDDEVISANAKSKHPSSITSLSIGMIKKLELLPKRVTHGLMEVEELNIRRCEELKTLWKNEARVQHSFPAFRRLEIKDCPQLVSLFEEDEDEENEGQHQQQQQEGLPSMDKLPRLLHTFTFLRELYVSKCPSLGSFPETGFPCTLKKLKISDCEALQSLFGWITQINDNNLEVLRVKNCPSLTCLISCRGGGLPHTLKELDIMNCKKLEALLVEEAMEINSPSLESVSIYGCDRLKYLPDALPNNNNLRNLRRLWLYGCENLEYIPEGWLHSATNLRELNIGGCKKLKALPHGLQSISYLTSLQELWMDISQWNNNFKKIGLHSLSSLKSLTLTEGKEEEHPVGYSFPIDGMLLPTSLTSLSIWNFRNLEKLSSKLFQNLASLEQLEISDCPRLKSLPVQRLPPSLGILWIESCPRLTGKFEKGKGKYWPHLAHIPNVQVWGNTTYEMGNAIEGGFTCCTSSRILYKQRLFRLSRPKSLQMTLEGVIYSFGTLLLDVLSGKHIPPSYALDLIRDRNLEMLTDSFLEGKFSDDARTELVRLASRCLQYEPQERPNPKSLVAILTTLQENTKVPPHVLMGISPSASFSPKSPLGEACLRMDLTAIHEIFENIGYKDDEGVTNELSFQMWTDQMQTTINSKKKGNSAFRCKDSKTAIDCYTQFIEAGIVGSPTVFAHRSLSYLMSDSPREALKDAMQAQIISPAWHVPSYLQASALFALKMENEAHIALKDGSALEARRSKSV</sequence>
<dbReference type="InterPro" id="IPR001611">
    <property type="entry name" value="Leu-rich_rpt"/>
</dbReference>
<dbReference type="SUPFAM" id="SSF56112">
    <property type="entry name" value="Protein kinase-like (PK-like)"/>
    <property type="match status" value="1"/>
</dbReference>
<evidence type="ECO:0000256" key="2">
    <source>
        <dbReference type="ARBA" id="ARBA00008684"/>
    </source>
</evidence>
<dbReference type="PANTHER" id="PTHR45863:SF47">
    <property type="entry name" value="SERINE_THREONINE-PROTEIN KINASE BSK3"/>
    <property type="match status" value="1"/>
</dbReference>
<keyword evidence="4" id="KW-0723">Serine/threonine-protein kinase</keyword>
<reference evidence="16 17" key="1">
    <citation type="journal article" date="2018" name="Proc. Natl. Acad. Sci. U.S.A.">
        <title>Draft genome sequence of Camellia sinensis var. sinensis provides insights into the evolution of the tea genome and tea quality.</title>
        <authorList>
            <person name="Wei C."/>
            <person name="Yang H."/>
            <person name="Wang S."/>
            <person name="Zhao J."/>
            <person name="Liu C."/>
            <person name="Gao L."/>
            <person name="Xia E."/>
            <person name="Lu Y."/>
            <person name="Tai Y."/>
            <person name="She G."/>
            <person name="Sun J."/>
            <person name="Cao H."/>
            <person name="Tong W."/>
            <person name="Gao Q."/>
            <person name="Li Y."/>
            <person name="Deng W."/>
            <person name="Jiang X."/>
            <person name="Wang W."/>
            <person name="Chen Q."/>
            <person name="Zhang S."/>
            <person name="Li H."/>
            <person name="Wu J."/>
            <person name="Wang P."/>
            <person name="Li P."/>
            <person name="Shi C."/>
            <person name="Zheng F."/>
            <person name="Jian J."/>
            <person name="Huang B."/>
            <person name="Shan D."/>
            <person name="Shi M."/>
            <person name="Fang C."/>
            <person name="Yue Y."/>
            <person name="Li F."/>
            <person name="Li D."/>
            <person name="Wei S."/>
            <person name="Han B."/>
            <person name="Jiang C."/>
            <person name="Yin Y."/>
            <person name="Xia T."/>
            <person name="Zhang Z."/>
            <person name="Bennetzen J.L."/>
            <person name="Zhao S."/>
            <person name="Wan X."/>
        </authorList>
    </citation>
    <scope>NUCLEOTIDE SEQUENCE [LARGE SCALE GENOMIC DNA]</scope>
    <source>
        <strain evidence="17">cv. Shuchazao</strain>
        <tissue evidence="16">Leaf</tissue>
    </source>
</reference>
<dbReference type="Gene3D" id="1.10.510.10">
    <property type="entry name" value="Transferase(Phosphotransferase) domain 1"/>
    <property type="match status" value="1"/>
</dbReference>
<dbReference type="GO" id="GO:0005886">
    <property type="term" value="C:plasma membrane"/>
    <property type="evidence" value="ECO:0007669"/>
    <property type="project" value="UniProtKB-SubCell"/>
</dbReference>
<keyword evidence="9" id="KW-0067">ATP-binding</keyword>
<dbReference type="Pfam" id="PF23247">
    <property type="entry name" value="LRR_RPS2"/>
    <property type="match status" value="1"/>
</dbReference>
<dbReference type="PROSITE" id="PS51450">
    <property type="entry name" value="LRR"/>
    <property type="match status" value="1"/>
</dbReference>
<feature type="domain" description="Disease resistance protein At4g27190-like leucine-rich repeats" evidence="13">
    <location>
        <begin position="765"/>
        <end position="861"/>
    </location>
</feature>
<evidence type="ECO:0000259" key="13">
    <source>
        <dbReference type="Pfam" id="PF23247"/>
    </source>
</evidence>
<dbReference type="InterPro" id="IPR032675">
    <property type="entry name" value="LRR_dom_sf"/>
</dbReference>
<name>A0A4S4F442_CAMSN</name>
<dbReference type="InterPro" id="IPR045845">
    <property type="entry name" value="BSK"/>
</dbReference>
<organism evidence="16 17">
    <name type="scientific">Camellia sinensis var. sinensis</name>
    <name type="common">China tea</name>
    <dbReference type="NCBI Taxonomy" id="542762"/>
    <lineage>
        <taxon>Eukaryota</taxon>
        <taxon>Viridiplantae</taxon>
        <taxon>Streptophyta</taxon>
        <taxon>Embryophyta</taxon>
        <taxon>Tracheophyta</taxon>
        <taxon>Spermatophyta</taxon>
        <taxon>Magnoliopsida</taxon>
        <taxon>eudicotyledons</taxon>
        <taxon>Gunneridae</taxon>
        <taxon>Pentapetalae</taxon>
        <taxon>asterids</taxon>
        <taxon>Ericales</taxon>
        <taxon>Theaceae</taxon>
        <taxon>Camellia</taxon>
    </lineage>
</organism>
<evidence type="ECO:0000256" key="5">
    <source>
        <dbReference type="ARBA" id="ARBA00022679"/>
    </source>
</evidence>
<comment type="caution">
    <text evidence="16">The sequence shown here is derived from an EMBL/GenBank/DDBJ whole genome shotgun (WGS) entry which is preliminary data.</text>
</comment>
<dbReference type="EMBL" id="SDRB02000004">
    <property type="protein sequence ID" value="THG23982.1"/>
    <property type="molecule type" value="Genomic_DNA"/>
</dbReference>
<dbReference type="InterPro" id="IPR011009">
    <property type="entry name" value="Kinase-like_dom_sf"/>
</dbReference>
<feature type="region of interest" description="Disordered" evidence="12">
    <location>
        <begin position="1"/>
        <end position="24"/>
    </location>
</feature>
<evidence type="ECO:0000256" key="8">
    <source>
        <dbReference type="ARBA" id="ARBA00022777"/>
    </source>
</evidence>
<dbReference type="Proteomes" id="UP000306102">
    <property type="component" value="Unassembled WGS sequence"/>
</dbReference>
<dbReference type="Gene3D" id="1.25.40.10">
    <property type="entry name" value="Tetratricopeptide repeat domain"/>
    <property type="match status" value="1"/>
</dbReference>
<feature type="domain" description="R13L1/DRL21-like LRR repeat region" evidence="14">
    <location>
        <begin position="356"/>
        <end position="483"/>
    </location>
</feature>
<dbReference type="InterPro" id="IPR057135">
    <property type="entry name" value="At4g27190-like_LRR"/>
</dbReference>
<evidence type="ECO:0000256" key="9">
    <source>
        <dbReference type="ARBA" id="ARBA00022840"/>
    </source>
</evidence>
<dbReference type="Gene3D" id="3.80.10.10">
    <property type="entry name" value="Ribonuclease Inhibitor"/>
    <property type="match status" value="4"/>
</dbReference>
<feature type="compositionally biased region" description="Basic and acidic residues" evidence="12">
    <location>
        <begin position="1"/>
        <end position="13"/>
    </location>
</feature>
<evidence type="ECO:0000256" key="6">
    <source>
        <dbReference type="ARBA" id="ARBA00022707"/>
    </source>
</evidence>
<keyword evidence="5" id="KW-0808">Transferase</keyword>
<evidence type="ECO:0000256" key="4">
    <source>
        <dbReference type="ARBA" id="ARBA00022527"/>
    </source>
</evidence>
<accession>A0A4S4F442</accession>